<protein>
    <submittedName>
        <fullName evidence="5">EFR1 family ferrodoxin</fullName>
    </submittedName>
</protein>
<dbReference type="GO" id="GO:0046872">
    <property type="term" value="F:metal ion binding"/>
    <property type="evidence" value="ECO:0007669"/>
    <property type="project" value="UniProtKB-KW"/>
</dbReference>
<accession>A0A9D2S2N1</accession>
<dbReference type="EMBL" id="DWYG01000012">
    <property type="protein sequence ID" value="HJB41091.1"/>
    <property type="molecule type" value="Genomic_DNA"/>
</dbReference>
<dbReference type="InterPro" id="IPR017900">
    <property type="entry name" value="4Fe4S_Fe_S_CS"/>
</dbReference>
<gene>
    <name evidence="5" type="ORF">H9945_01165</name>
</gene>
<evidence type="ECO:0000256" key="1">
    <source>
        <dbReference type="ARBA" id="ARBA00022723"/>
    </source>
</evidence>
<keyword evidence="2" id="KW-0408">Iron</keyword>
<dbReference type="Gene3D" id="3.30.70.20">
    <property type="match status" value="1"/>
</dbReference>
<sequence length="254" mass="28301">MVFYFTGTGNSLYIARRIDKDAVSIPQVMRGQERTFTDQAIGVVSPVYGHEMPAMVKDFIRQANFRTKYLFLILTYGNRHGGAAELALRFCRDCGKQPVYIHTLLMADNWLPAFDMEEEKQKDKNVEGQLAHILDDLKAQKHEISTVTGSDRAVHRQFLQSAGQMPTDAWQHLIRVSSRCAGCGVCEKVCPSGSIHVENGRAVHVPGGCQTCLACVHACPEKAIGLTVPEKNPQARYRNPHVSLSEIIRANGRH</sequence>
<reference evidence="5" key="2">
    <citation type="submission" date="2021-04" db="EMBL/GenBank/DDBJ databases">
        <authorList>
            <person name="Gilroy R."/>
        </authorList>
    </citation>
    <scope>NUCLEOTIDE SEQUENCE</scope>
    <source>
        <strain evidence="5">ChiBcec8-13705</strain>
    </source>
</reference>
<evidence type="ECO:0000313" key="5">
    <source>
        <dbReference type="EMBL" id="HJB41091.1"/>
    </source>
</evidence>
<dbReference type="GO" id="GO:0051536">
    <property type="term" value="F:iron-sulfur cluster binding"/>
    <property type="evidence" value="ECO:0007669"/>
    <property type="project" value="UniProtKB-KW"/>
</dbReference>
<dbReference type="InterPro" id="IPR047964">
    <property type="entry name" value="EFR1-like"/>
</dbReference>
<reference evidence="5" key="1">
    <citation type="journal article" date="2021" name="PeerJ">
        <title>Extensive microbial diversity within the chicken gut microbiome revealed by metagenomics and culture.</title>
        <authorList>
            <person name="Gilroy R."/>
            <person name="Ravi A."/>
            <person name="Getino M."/>
            <person name="Pursley I."/>
            <person name="Horton D.L."/>
            <person name="Alikhan N.F."/>
            <person name="Baker D."/>
            <person name="Gharbi K."/>
            <person name="Hall N."/>
            <person name="Watson M."/>
            <person name="Adriaenssens E.M."/>
            <person name="Foster-Nyarko E."/>
            <person name="Jarju S."/>
            <person name="Secka A."/>
            <person name="Antonio M."/>
            <person name="Oren A."/>
            <person name="Chaudhuri R.R."/>
            <person name="La Ragione R."/>
            <person name="Hildebrand F."/>
            <person name="Pallen M.J."/>
        </authorList>
    </citation>
    <scope>NUCLEOTIDE SEQUENCE</scope>
    <source>
        <strain evidence="5">ChiBcec8-13705</strain>
    </source>
</reference>
<feature type="domain" description="4Fe-4S ferredoxin-type" evidence="4">
    <location>
        <begin position="201"/>
        <end position="229"/>
    </location>
</feature>
<dbReference type="Pfam" id="PF13237">
    <property type="entry name" value="Fer4_10"/>
    <property type="match status" value="1"/>
</dbReference>
<organism evidence="5 6">
    <name type="scientific">Candidatus Gemmiger avicola</name>
    <dbReference type="NCBI Taxonomy" id="2838605"/>
    <lineage>
        <taxon>Bacteria</taxon>
        <taxon>Bacillati</taxon>
        <taxon>Bacillota</taxon>
        <taxon>Clostridia</taxon>
        <taxon>Eubacteriales</taxon>
        <taxon>Gemmiger</taxon>
    </lineage>
</organism>
<feature type="domain" description="4Fe-4S ferredoxin-type" evidence="4">
    <location>
        <begin position="170"/>
        <end position="200"/>
    </location>
</feature>
<dbReference type="InterPro" id="IPR029039">
    <property type="entry name" value="Flavoprotein-like_sf"/>
</dbReference>
<keyword evidence="1" id="KW-0479">Metal-binding</keyword>
<evidence type="ECO:0000256" key="3">
    <source>
        <dbReference type="ARBA" id="ARBA00023014"/>
    </source>
</evidence>
<name>A0A9D2S2N1_9FIRM</name>
<proteinExistence type="predicted"/>
<dbReference type="SUPFAM" id="SSF52218">
    <property type="entry name" value="Flavoproteins"/>
    <property type="match status" value="1"/>
</dbReference>
<evidence type="ECO:0000259" key="4">
    <source>
        <dbReference type="PROSITE" id="PS51379"/>
    </source>
</evidence>
<dbReference type="Gene3D" id="3.40.50.360">
    <property type="match status" value="1"/>
</dbReference>
<dbReference type="Proteomes" id="UP000886803">
    <property type="component" value="Unassembled WGS sequence"/>
</dbReference>
<dbReference type="NCBIfam" id="NF038196">
    <property type="entry name" value="ferrodoxin_EFR1"/>
    <property type="match status" value="1"/>
</dbReference>
<dbReference type="AlphaFoldDB" id="A0A9D2S2N1"/>
<comment type="caution">
    <text evidence="5">The sequence shown here is derived from an EMBL/GenBank/DDBJ whole genome shotgun (WGS) entry which is preliminary data.</text>
</comment>
<evidence type="ECO:0000313" key="6">
    <source>
        <dbReference type="Proteomes" id="UP000886803"/>
    </source>
</evidence>
<keyword evidence="3" id="KW-0411">Iron-sulfur</keyword>
<evidence type="ECO:0000256" key="2">
    <source>
        <dbReference type="ARBA" id="ARBA00023004"/>
    </source>
</evidence>
<dbReference type="PROSITE" id="PS51379">
    <property type="entry name" value="4FE4S_FER_2"/>
    <property type="match status" value="2"/>
</dbReference>
<dbReference type="PROSITE" id="PS00198">
    <property type="entry name" value="4FE4S_FER_1"/>
    <property type="match status" value="2"/>
</dbReference>
<dbReference type="SUPFAM" id="SSF54862">
    <property type="entry name" value="4Fe-4S ferredoxins"/>
    <property type="match status" value="1"/>
</dbReference>
<dbReference type="InterPro" id="IPR017896">
    <property type="entry name" value="4Fe4S_Fe-S-bd"/>
</dbReference>